<name>A0ABU9H9D7_9GAMM</name>
<evidence type="ECO:0000256" key="1">
    <source>
        <dbReference type="SAM" id="Phobius"/>
    </source>
</evidence>
<comment type="caution">
    <text evidence="2">The sequence shown here is derived from an EMBL/GenBank/DDBJ whole genome shotgun (WGS) entry which is preliminary data.</text>
</comment>
<keyword evidence="3" id="KW-1185">Reference proteome</keyword>
<reference evidence="2 3" key="1">
    <citation type="submission" date="2024-02" db="EMBL/GenBank/DDBJ databases">
        <title>Bacteria isolated from the canopy kelp, Nereocystis luetkeana.</title>
        <authorList>
            <person name="Pfister C.A."/>
            <person name="Younker I.T."/>
            <person name="Light S.H."/>
        </authorList>
    </citation>
    <scope>NUCLEOTIDE SEQUENCE [LARGE SCALE GENOMIC DNA]</scope>
    <source>
        <strain evidence="2 3">TI.2.07</strain>
    </source>
</reference>
<protein>
    <submittedName>
        <fullName evidence="2">Uncharacterized protein</fullName>
    </submittedName>
</protein>
<keyword evidence="1" id="KW-0812">Transmembrane</keyword>
<proteinExistence type="predicted"/>
<organism evidence="2 3">
    <name type="scientific">Psychromonas arctica</name>
    <dbReference type="NCBI Taxonomy" id="168275"/>
    <lineage>
        <taxon>Bacteria</taxon>
        <taxon>Pseudomonadati</taxon>
        <taxon>Pseudomonadota</taxon>
        <taxon>Gammaproteobacteria</taxon>
        <taxon>Alteromonadales</taxon>
        <taxon>Psychromonadaceae</taxon>
        <taxon>Psychromonas</taxon>
    </lineage>
</organism>
<keyword evidence="1" id="KW-0472">Membrane</keyword>
<sequence length="140" mass="15699">MIVITHLKWVFPYIGWYAETAYCHTPFGYSGIMVLWYSLCVGMPLFCGVLFAISSVPVGIKGLRDKQFPPKGFKVYKPTKIVTSWRAKVKSLGYTFGALLFVAVAIWGSFQVDSMPNEPESFDYSICESATLGHPSFESF</sequence>
<feature type="transmembrane region" description="Helical" evidence="1">
    <location>
        <begin position="34"/>
        <end position="60"/>
    </location>
</feature>
<keyword evidence="1" id="KW-1133">Transmembrane helix</keyword>
<gene>
    <name evidence="2" type="ORF">V6255_04975</name>
</gene>
<dbReference type="EMBL" id="JBAKBA010000008">
    <property type="protein sequence ID" value="MEL0658490.1"/>
    <property type="molecule type" value="Genomic_DNA"/>
</dbReference>
<evidence type="ECO:0000313" key="2">
    <source>
        <dbReference type="EMBL" id="MEL0658490.1"/>
    </source>
</evidence>
<dbReference type="Proteomes" id="UP001366060">
    <property type="component" value="Unassembled WGS sequence"/>
</dbReference>
<dbReference type="RefSeq" id="WP_341627143.1">
    <property type="nucleotide sequence ID" value="NZ_JBAKBA010000008.1"/>
</dbReference>
<accession>A0ABU9H9D7</accession>
<evidence type="ECO:0000313" key="3">
    <source>
        <dbReference type="Proteomes" id="UP001366060"/>
    </source>
</evidence>
<feature type="transmembrane region" description="Helical" evidence="1">
    <location>
        <begin position="92"/>
        <end position="110"/>
    </location>
</feature>